<evidence type="ECO:0000256" key="7">
    <source>
        <dbReference type="ARBA" id="ARBA00023224"/>
    </source>
</evidence>
<dbReference type="GO" id="GO:0004930">
    <property type="term" value="F:G protein-coupled receptor activity"/>
    <property type="evidence" value="ECO:0007669"/>
    <property type="project" value="UniProtKB-KW"/>
</dbReference>
<dbReference type="PRINTS" id="PR00237">
    <property type="entry name" value="GPCRRHODOPSN"/>
</dbReference>
<dbReference type="PANTHER" id="PTHR24243:SF208">
    <property type="entry name" value="PYROKININ-1 RECEPTOR"/>
    <property type="match status" value="1"/>
</dbReference>
<organism evidence="11 12">
    <name type="scientific">Pocillopora meandrina</name>
    <dbReference type="NCBI Taxonomy" id="46732"/>
    <lineage>
        <taxon>Eukaryota</taxon>
        <taxon>Metazoa</taxon>
        <taxon>Cnidaria</taxon>
        <taxon>Anthozoa</taxon>
        <taxon>Hexacorallia</taxon>
        <taxon>Scleractinia</taxon>
        <taxon>Astrocoeniina</taxon>
        <taxon>Pocilloporidae</taxon>
        <taxon>Pocillopora</taxon>
    </lineage>
</organism>
<feature type="transmembrane region" description="Helical" evidence="9">
    <location>
        <begin position="150"/>
        <end position="173"/>
    </location>
</feature>
<sequence length="380" mass="43788">MASSENCSNNPTINPIPSALIPMQYYSEPPALEIARLVFEASLAVLGVLGNILVCVVISRMRTKTAINRYLFNLGIADIGVLTIVFPMAVLQEQVKTYFPLGKGICLYVYPTIDTFYGASVWLVTCVAVERYINIVKRIEVYRGRSLATTSITIVAIWVVSFAIVSLPLFFVIEFDEKTSACFVNWFRKPSFLLWKQIYTITLTIFTYVFPFGIISWTYVKIGSRLAQSTGFHKDIERKCSTVSRGKSAKRSKKEENHRLKENTKAKRILTPLVVTFAVSMLPINIFRLVALYWPRVFFLEYFWVLYNVLVIFTTANSAVNPIIYSIVSREFRRGFKRLFVRGKQRMRDWTFRSTAIRESHVSFYPNEWPKLEVLRETDV</sequence>
<keyword evidence="12" id="KW-1185">Reference proteome</keyword>
<evidence type="ECO:0000313" key="11">
    <source>
        <dbReference type="EMBL" id="CAH3140772.1"/>
    </source>
</evidence>
<keyword evidence="3 9" id="KW-1133">Transmembrane helix</keyword>
<keyword evidence="5 9" id="KW-0472">Membrane</keyword>
<reference evidence="11 12" key="1">
    <citation type="submission" date="2022-05" db="EMBL/GenBank/DDBJ databases">
        <authorList>
            <consortium name="Genoscope - CEA"/>
            <person name="William W."/>
        </authorList>
    </citation>
    <scope>NUCLEOTIDE SEQUENCE [LARGE SCALE GENOMIC DNA]</scope>
</reference>
<feature type="domain" description="G-protein coupled receptors family 1 profile" evidence="10">
    <location>
        <begin position="50"/>
        <end position="325"/>
    </location>
</feature>
<protein>
    <recommendedName>
        <fullName evidence="10">G-protein coupled receptors family 1 profile domain-containing protein</fullName>
    </recommendedName>
</protein>
<evidence type="ECO:0000256" key="2">
    <source>
        <dbReference type="ARBA" id="ARBA00022692"/>
    </source>
</evidence>
<evidence type="ECO:0000259" key="10">
    <source>
        <dbReference type="PROSITE" id="PS50262"/>
    </source>
</evidence>
<dbReference type="SUPFAM" id="SSF81321">
    <property type="entry name" value="Family A G protein-coupled receptor-like"/>
    <property type="match status" value="1"/>
</dbReference>
<evidence type="ECO:0000256" key="8">
    <source>
        <dbReference type="RuleBase" id="RU000688"/>
    </source>
</evidence>
<dbReference type="EMBL" id="CALNXJ010000034">
    <property type="protein sequence ID" value="CAH3140772.1"/>
    <property type="molecule type" value="Genomic_DNA"/>
</dbReference>
<evidence type="ECO:0000256" key="5">
    <source>
        <dbReference type="ARBA" id="ARBA00023136"/>
    </source>
</evidence>
<dbReference type="PROSITE" id="PS50262">
    <property type="entry name" value="G_PROTEIN_RECEP_F1_2"/>
    <property type="match status" value="1"/>
</dbReference>
<proteinExistence type="inferred from homology"/>
<dbReference type="Pfam" id="PF00001">
    <property type="entry name" value="7tm_1"/>
    <property type="match status" value="1"/>
</dbReference>
<dbReference type="InterPro" id="IPR000276">
    <property type="entry name" value="GPCR_Rhodpsn"/>
</dbReference>
<dbReference type="GO" id="GO:0016020">
    <property type="term" value="C:membrane"/>
    <property type="evidence" value="ECO:0007669"/>
    <property type="project" value="UniProtKB-SubCell"/>
</dbReference>
<feature type="transmembrane region" description="Helical" evidence="9">
    <location>
        <begin position="34"/>
        <end position="58"/>
    </location>
</feature>
<dbReference type="PROSITE" id="PS00237">
    <property type="entry name" value="G_PROTEIN_RECEP_F1_1"/>
    <property type="match status" value="1"/>
</dbReference>
<evidence type="ECO:0000256" key="4">
    <source>
        <dbReference type="ARBA" id="ARBA00023040"/>
    </source>
</evidence>
<name>A0AAU9X9K6_9CNID</name>
<feature type="transmembrane region" description="Helical" evidence="9">
    <location>
        <begin position="108"/>
        <end position="129"/>
    </location>
</feature>
<feature type="transmembrane region" description="Helical" evidence="9">
    <location>
        <begin position="70"/>
        <end position="88"/>
    </location>
</feature>
<gene>
    <name evidence="11" type="ORF">PMEA_00019403</name>
</gene>
<dbReference type="Proteomes" id="UP001159428">
    <property type="component" value="Unassembled WGS sequence"/>
</dbReference>
<comment type="similarity">
    <text evidence="8">Belongs to the G-protein coupled receptor 1 family.</text>
</comment>
<accession>A0AAU9X9K6</accession>
<evidence type="ECO:0000256" key="9">
    <source>
        <dbReference type="SAM" id="Phobius"/>
    </source>
</evidence>
<evidence type="ECO:0000256" key="3">
    <source>
        <dbReference type="ARBA" id="ARBA00022989"/>
    </source>
</evidence>
<feature type="transmembrane region" description="Helical" evidence="9">
    <location>
        <begin position="306"/>
        <end position="328"/>
    </location>
</feature>
<dbReference type="InterPro" id="IPR017452">
    <property type="entry name" value="GPCR_Rhodpsn_7TM"/>
</dbReference>
<evidence type="ECO:0000256" key="6">
    <source>
        <dbReference type="ARBA" id="ARBA00023170"/>
    </source>
</evidence>
<dbReference type="CDD" id="cd00637">
    <property type="entry name" value="7tm_classA_rhodopsin-like"/>
    <property type="match status" value="1"/>
</dbReference>
<keyword evidence="4 8" id="KW-0297">G-protein coupled receptor</keyword>
<feature type="transmembrane region" description="Helical" evidence="9">
    <location>
        <begin position="193"/>
        <end position="220"/>
    </location>
</feature>
<dbReference type="PANTHER" id="PTHR24243">
    <property type="entry name" value="G-PROTEIN COUPLED RECEPTOR"/>
    <property type="match status" value="1"/>
</dbReference>
<keyword evidence="7 8" id="KW-0807">Transducer</keyword>
<evidence type="ECO:0000313" key="12">
    <source>
        <dbReference type="Proteomes" id="UP001159428"/>
    </source>
</evidence>
<keyword evidence="2 8" id="KW-0812">Transmembrane</keyword>
<keyword evidence="6 8" id="KW-0675">Receptor</keyword>
<comment type="subcellular location">
    <subcellularLocation>
        <location evidence="1">Membrane</location>
        <topology evidence="1">Multi-pass membrane protein</topology>
    </subcellularLocation>
</comment>
<dbReference type="AlphaFoldDB" id="A0AAU9X9K6"/>
<feature type="transmembrane region" description="Helical" evidence="9">
    <location>
        <begin position="269"/>
        <end position="294"/>
    </location>
</feature>
<evidence type="ECO:0000256" key="1">
    <source>
        <dbReference type="ARBA" id="ARBA00004141"/>
    </source>
</evidence>
<comment type="caution">
    <text evidence="11">The sequence shown here is derived from an EMBL/GenBank/DDBJ whole genome shotgun (WGS) entry which is preliminary data.</text>
</comment>
<dbReference type="Gene3D" id="1.20.1070.10">
    <property type="entry name" value="Rhodopsin 7-helix transmembrane proteins"/>
    <property type="match status" value="1"/>
</dbReference>